<dbReference type="InterPro" id="IPR052175">
    <property type="entry name" value="ComplexI-like_HydComp"/>
</dbReference>
<dbReference type="GO" id="GO:0042773">
    <property type="term" value="P:ATP synthesis coupled electron transport"/>
    <property type="evidence" value="ECO:0007669"/>
    <property type="project" value="InterPro"/>
</dbReference>
<dbReference type="PANTHER" id="PTHR42682">
    <property type="entry name" value="HYDROGENASE-4 COMPONENT F"/>
    <property type="match status" value="1"/>
</dbReference>
<keyword evidence="4 9" id="KW-1133">Transmembrane helix</keyword>
<evidence type="ECO:0000313" key="12">
    <source>
        <dbReference type="Proteomes" id="UP001165341"/>
    </source>
</evidence>
<dbReference type="AlphaFoldDB" id="A0AA41QZQ7"/>
<dbReference type="InterPro" id="IPR003918">
    <property type="entry name" value="NADH_UbQ_OxRdtase"/>
</dbReference>
<dbReference type="InterPro" id="IPR001750">
    <property type="entry name" value="ND/Mrp_TM"/>
</dbReference>
<feature type="domain" description="NADH:quinone oxidoreductase/Mrp antiporter transmembrane" evidence="10">
    <location>
        <begin position="124"/>
        <end position="415"/>
    </location>
</feature>
<keyword evidence="6 9" id="KW-0472">Membrane</keyword>
<feature type="transmembrane region" description="Helical" evidence="9">
    <location>
        <begin position="129"/>
        <end position="148"/>
    </location>
</feature>
<feature type="transmembrane region" description="Helical" evidence="9">
    <location>
        <begin position="313"/>
        <end position="333"/>
    </location>
</feature>
<keyword evidence="5" id="KW-0560">Oxidoreductase</keyword>
<feature type="transmembrane region" description="Helical" evidence="9">
    <location>
        <begin position="534"/>
        <end position="556"/>
    </location>
</feature>
<evidence type="ECO:0000256" key="6">
    <source>
        <dbReference type="ARBA" id="ARBA00023136"/>
    </source>
</evidence>
<feature type="transmembrane region" description="Helical" evidence="9">
    <location>
        <begin position="103"/>
        <end position="123"/>
    </location>
</feature>
<evidence type="ECO:0000256" key="9">
    <source>
        <dbReference type="SAM" id="Phobius"/>
    </source>
</evidence>
<keyword evidence="2" id="KW-1003">Cell membrane</keyword>
<evidence type="ECO:0000313" key="11">
    <source>
        <dbReference type="EMBL" id="MCI4659794.1"/>
    </source>
</evidence>
<dbReference type="PANTHER" id="PTHR42682:SF5">
    <property type="entry name" value="HYDROGENASE-4 COMPONENT F"/>
    <property type="match status" value="1"/>
</dbReference>
<dbReference type="EMBL" id="JALGAR010000007">
    <property type="protein sequence ID" value="MCI4659794.1"/>
    <property type="molecule type" value="Genomic_DNA"/>
</dbReference>
<feature type="region of interest" description="Disordered" evidence="8">
    <location>
        <begin position="438"/>
        <end position="471"/>
    </location>
</feature>
<accession>A0AA41QZQ7</accession>
<evidence type="ECO:0000256" key="2">
    <source>
        <dbReference type="ARBA" id="ARBA00022475"/>
    </source>
</evidence>
<comment type="caution">
    <text evidence="11">The sequence shown here is derived from an EMBL/GenBank/DDBJ whole genome shotgun (WGS) entry which is preliminary data.</text>
</comment>
<sequence>MSQSLSFALWTPLALPVLFALLSLTVPSPRVRRLGPIASSLAVLGSGVILDVAVLNDQVPTFGGLLRADALSAYLLTVVGAIGLVATWGGLGGSGHSQTPARWAGSYDGLISVFLAAMSLAVVADNIGLMWASIEATTITTAFLVGAHRTGKSLEASWKYVILGSVGVAIALLGILLIYAASRATGEATLSWLVLSQPGLPLDPALVRAGGALAVLGFATKAGLAPMHSWLPDAHSQAPAPVSGLMSGVLLAVALYAILRVQAITDAVIGPDFLRAMLSVAGLLSLFVAAALLIRQRDFKRMLAYSSIEHMGLMAIGAAVGAAALPAVLLYMLGHGLVKATLFVVSGRILEVEGTPTIANVRALLVRRPGLAIPWLVAMAALVGFPPFSIFFSEVGIILAGWSAGMGVVVGIALVLLLVIFASLTRLTVALTIGSPHDALDHTPPTLPEHATGEATARTGHPTAPGDESEADRAATNLSRLEVEAGIDGAGAPEPFPMTSNIRVAAPFPDTVAVPVVDVVIAPDRSTHGPLLPLVLALATCAVVPFIANPVGVLLMRAAAVLGGAH</sequence>
<comment type="subcellular location">
    <subcellularLocation>
        <location evidence="1">Cell membrane</location>
        <topology evidence="1">Multi-pass membrane protein</topology>
    </subcellularLocation>
    <subcellularLocation>
        <location evidence="7">Membrane</location>
        <topology evidence="7">Multi-pass membrane protein</topology>
    </subcellularLocation>
</comment>
<dbReference type="PRINTS" id="PR01437">
    <property type="entry name" value="NUOXDRDTASE4"/>
</dbReference>
<feature type="transmembrane region" description="Helical" evidence="9">
    <location>
        <begin position="37"/>
        <end position="56"/>
    </location>
</feature>
<dbReference type="GO" id="GO:0008137">
    <property type="term" value="F:NADH dehydrogenase (ubiquinone) activity"/>
    <property type="evidence" value="ECO:0007669"/>
    <property type="project" value="InterPro"/>
</dbReference>
<feature type="transmembrane region" description="Helical" evidence="9">
    <location>
        <begin position="273"/>
        <end position="293"/>
    </location>
</feature>
<keyword evidence="12" id="KW-1185">Reference proteome</keyword>
<dbReference type="Proteomes" id="UP001165341">
    <property type="component" value="Unassembled WGS sequence"/>
</dbReference>
<feature type="transmembrane region" description="Helical" evidence="9">
    <location>
        <begin position="240"/>
        <end position="261"/>
    </location>
</feature>
<keyword evidence="3 7" id="KW-0812">Transmembrane</keyword>
<feature type="transmembrane region" description="Helical" evidence="9">
    <location>
        <begin position="71"/>
        <end position="91"/>
    </location>
</feature>
<reference evidence="11" key="1">
    <citation type="submission" date="2022-03" db="EMBL/GenBank/DDBJ databases">
        <title>Cryobacterium sp. nov. strain ZS14-85, isolated from Antarctic soil.</title>
        <authorList>
            <person name="Li J."/>
            <person name="Niu G."/>
        </authorList>
    </citation>
    <scope>NUCLEOTIDE SEQUENCE</scope>
    <source>
        <strain evidence="11">ZS14-85</strain>
    </source>
</reference>
<organism evidence="11 12">
    <name type="scientific">Cryobacterium zhongshanensis</name>
    <dbReference type="NCBI Taxonomy" id="2928153"/>
    <lineage>
        <taxon>Bacteria</taxon>
        <taxon>Bacillati</taxon>
        <taxon>Actinomycetota</taxon>
        <taxon>Actinomycetes</taxon>
        <taxon>Micrococcales</taxon>
        <taxon>Microbacteriaceae</taxon>
        <taxon>Cryobacterium</taxon>
    </lineage>
</organism>
<feature type="transmembrane region" description="Helical" evidence="9">
    <location>
        <begin position="160"/>
        <end position="181"/>
    </location>
</feature>
<dbReference type="RefSeq" id="WP_243013281.1">
    <property type="nucleotide sequence ID" value="NZ_JALGAR010000007.1"/>
</dbReference>
<evidence type="ECO:0000256" key="3">
    <source>
        <dbReference type="ARBA" id="ARBA00022692"/>
    </source>
</evidence>
<protein>
    <submittedName>
        <fullName evidence="11">Hydrogenase</fullName>
    </submittedName>
</protein>
<dbReference type="GO" id="GO:0016491">
    <property type="term" value="F:oxidoreductase activity"/>
    <property type="evidence" value="ECO:0007669"/>
    <property type="project" value="UniProtKB-KW"/>
</dbReference>
<dbReference type="Pfam" id="PF00361">
    <property type="entry name" value="Proton_antipo_M"/>
    <property type="match status" value="1"/>
</dbReference>
<feature type="transmembrane region" description="Helical" evidence="9">
    <location>
        <begin position="372"/>
        <end position="392"/>
    </location>
</feature>
<evidence type="ECO:0000256" key="7">
    <source>
        <dbReference type="RuleBase" id="RU000320"/>
    </source>
</evidence>
<feature type="transmembrane region" description="Helical" evidence="9">
    <location>
        <begin position="6"/>
        <end position="25"/>
    </location>
</feature>
<evidence type="ECO:0000259" key="10">
    <source>
        <dbReference type="Pfam" id="PF00361"/>
    </source>
</evidence>
<gene>
    <name evidence="11" type="ORF">MQH31_18460</name>
</gene>
<feature type="transmembrane region" description="Helical" evidence="9">
    <location>
        <begin position="399"/>
        <end position="422"/>
    </location>
</feature>
<evidence type="ECO:0000256" key="5">
    <source>
        <dbReference type="ARBA" id="ARBA00023002"/>
    </source>
</evidence>
<proteinExistence type="predicted"/>
<dbReference type="GO" id="GO:0005886">
    <property type="term" value="C:plasma membrane"/>
    <property type="evidence" value="ECO:0007669"/>
    <property type="project" value="UniProtKB-SubCell"/>
</dbReference>
<evidence type="ECO:0000256" key="8">
    <source>
        <dbReference type="SAM" id="MobiDB-lite"/>
    </source>
</evidence>
<evidence type="ECO:0000256" key="1">
    <source>
        <dbReference type="ARBA" id="ARBA00004651"/>
    </source>
</evidence>
<name>A0AA41QZQ7_9MICO</name>
<evidence type="ECO:0000256" key="4">
    <source>
        <dbReference type="ARBA" id="ARBA00022989"/>
    </source>
</evidence>